<dbReference type="PhylomeDB" id="B3S4D7"/>
<dbReference type="SMART" id="SM00320">
    <property type="entry name" value="WD40"/>
    <property type="match status" value="5"/>
</dbReference>
<feature type="repeat" description="WD" evidence="3">
    <location>
        <begin position="147"/>
        <end position="181"/>
    </location>
</feature>
<keyword evidence="2" id="KW-0677">Repeat</keyword>
<dbReference type="PANTHER" id="PTHR44321">
    <property type="entry name" value="TRANSDUCIN BETA-LIKE PROTEIN 2"/>
    <property type="match status" value="1"/>
</dbReference>
<dbReference type="InterPro" id="IPR042410">
    <property type="entry name" value="WBSCR13"/>
</dbReference>
<evidence type="ECO:0000256" key="1">
    <source>
        <dbReference type="ARBA" id="ARBA00022574"/>
    </source>
</evidence>
<dbReference type="GeneID" id="6756200"/>
<proteinExistence type="predicted"/>
<dbReference type="EMBL" id="DS985249">
    <property type="protein sequence ID" value="EDV22621.1"/>
    <property type="molecule type" value="Genomic_DNA"/>
</dbReference>
<dbReference type="Gene3D" id="2.130.10.10">
    <property type="entry name" value="YVTN repeat-like/Quinoprotein amine dehydrogenase"/>
    <property type="match status" value="3"/>
</dbReference>
<dbReference type="OrthoDB" id="346371at2759"/>
<gene>
    <name evidence="4" type="ORF">TRIADDRAFT_28964</name>
</gene>
<organism evidence="4 5">
    <name type="scientific">Trichoplax adhaerens</name>
    <name type="common">Trichoplax reptans</name>
    <dbReference type="NCBI Taxonomy" id="10228"/>
    <lineage>
        <taxon>Eukaryota</taxon>
        <taxon>Metazoa</taxon>
        <taxon>Placozoa</taxon>
        <taxon>Uniplacotomia</taxon>
        <taxon>Trichoplacea</taxon>
        <taxon>Trichoplacidae</taxon>
        <taxon>Trichoplax</taxon>
    </lineage>
</organism>
<dbReference type="STRING" id="10228.B3S4D7"/>
<dbReference type="HOGENOM" id="CLU_047173_0_0_1"/>
<dbReference type="InParanoid" id="B3S4D7"/>
<evidence type="ECO:0000313" key="5">
    <source>
        <dbReference type="Proteomes" id="UP000009022"/>
    </source>
</evidence>
<dbReference type="InterPro" id="IPR019775">
    <property type="entry name" value="WD40_repeat_CS"/>
</dbReference>
<reference evidence="4 5" key="1">
    <citation type="journal article" date="2008" name="Nature">
        <title>The Trichoplax genome and the nature of placozoans.</title>
        <authorList>
            <person name="Srivastava M."/>
            <person name="Begovic E."/>
            <person name="Chapman J."/>
            <person name="Putnam N.H."/>
            <person name="Hellsten U."/>
            <person name="Kawashima T."/>
            <person name="Kuo A."/>
            <person name="Mitros T."/>
            <person name="Salamov A."/>
            <person name="Carpenter M.L."/>
            <person name="Signorovitch A.Y."/>
            <person name="Moreno M.A."/>
            <person name="Kamm K."/>
            <person name="Grimwood J."/>
            <person name="Schmutz J."/>
            <person name="Shapiro H."/>
            <person name="Grigoriev I.V."/>
            <person name="Buss L.W."/>
            <person name="Schierwater B."/>
            <person name="Dellaporta S.L."/>
            <person name="Rokhsar D.S."/>
        </authorList>
    </citation>
    <scope>NUCLEOTIDE SEQUENCE [LARGE SCALE GENOMIC DNA]</scope>
    <source>
        <strain evidence="4 5">Grell-BS-1999</strain>
    </source>
</reference>
<accession>B3S4D7</accession>
<dbReference type="CTD" id="6756200"/>
<dbReference type="PROSITE" id="PS50294">
    <property type="entry name" value="WD_REPEATS_REGION"/>
    <property type="match status" value="2"/>
</dbReference>
<dbReference type="OMA" id="TNEAMRE"/>
<dbReference type="KEGG" id="tad:TRIADDRAFT_28964"/>
<dbReference type="RefSeq" id="XP_002115165.1">
    <property type="nucleotide sequence ID" value="XM_002115129.1"/>
</dbReference>
<evidence type="ECO:0000313" key="4">
    <source>
        <dbReference type="EMBL" id="EDV22621.1"/>
    </source>
</evidence>
<dbReference type="Proteomes" id="UP000009022">
    <property type="component" value="Unassembled WGS sequence"/>
</dbReference>
<sequence length="324" mass="36294">RYLRVNVELDHGSRISVSPDIRAFIVSLGQENTIRVFKIGKKADGSGEITPAYDFPVKHKQEIIALNIAPTGKYIMSCSKDTTLIIWSLKGEVLCQIDTLQVVNTYAAISPCGKFVATSGFISDVKLWEVEFTKSDEYSKVSRAMELKGHKAAVYSFNFSDDVSKMATVSKDGFWKIWDISVHYRLDQDPRCMMTGSCHTQGFSLIALSPDARTVAIASGTRIDFFFAYDAKLDESIDNVHAEVLTAIKWHPSSKYLASSGGNDRSIRIWYNATGLKATIIDLTSRLRRATSETIKVRFWTALTKFITVQQYKLCLPCEALLLK</sequence>
<evidence type="ECO:0000256" key="2">
    <source>
        <dbReference type="ARBA" id="ARBA00022737"/>
    </source>
</evidence>
<dbReference type="eggNOG" id="KOG2096">
    <property type="taxonomic scope" value="Eukaryota"/>
</dbReference>
<dbReference type="InterPro" id="IPR001680">
    <property type="entry name" value="WD40_rpt"/>
</dbReference>
<dbReference type="PROSITE" id="PS50082">
    <property type="entry name" value="WD_REPEATS_2"/>
    <property type="match status" value="3"/>
</dbReference>
<dbReference type="InterPro" id="IPR036322">
    <property type="entry name" value="WD40_repeat_dom_sf"/>
</dbReference>
<dbReference type="AlphaFoldDB" id="B3S4D7"/>
<dbReference type="Pfam" id="PF00400">
    <property type="entry name" value="WD40"/>
    <property type="match status" value="3"/>
</dbReference>
<dbReference type="PANTHER" id="PTHR44321:SF1">
    <property type="entry name" value="TRANSDUCIN BETA-LIKE PROTEIN 2"/>
    <property type="match status" value="1"/>
</dbReference>
<feature type="non-terminal residue" evidence="4">
    <location>
        <position position="1"/>
    </location>
</feature>
<feature type="repeat" description="WD" evidence="3">
    <location>
        <begin position="56"/>
        <end position="90"/>
    </location>
</feature>
<dbReference type="PROSITE" id="PS00678">
    <property type="entry name" value="WD_REPEATS_1"/>
    <property type="match status" value="1"/>
</dbReference>
<dbReference type="GO" id="GO:0030968">
    <property type="term" value="P:endoplasmic reticulum unfolded protein response"/>
    <property type="evidence" value="ECO:0000318"/>
    <property type="project" value="GO_Central"/>
</dbReference>
<dbReference type="InterPro" id="IPR015943">
    <property type="entry name" value="WD40/YVTN_repeat-like_dom_sf"/>
</dbReference>
<protein>
    <submittedName>
        <fullName evidence="4">Uncharacterized protein</fullName>
    </submittedName>
</protein>
<feature type="repeat" description="WD" evidence="3">
    <location>
        <begin position="238"/>
        <end position="270"/>
    </location>
</feature>
<name>B3S4D7_TRIAD</name>
<keyword evidence="5" id="KW-1185">Reference proteome</keyword>
<evidence type="ECO:0000256" key="3">
    <source>
        <dbReference type="PROSITE-ProRule" id="PRU00221"/>
    </source>
</evidence>
<dbReference type="SUPFAM" id="SSF50978">
    <property type="entry name" value="WD40 repeat-like"/>
    <property type="match status" value="1"/>
</dbReference>
<keyword evidence="1 3" id="KW-0853">WD repeat</keyword>
<dbReference type="GO" id="GO:0005783">
    <property type="term" value="C:endoplasmic reticulum"/>
    <property type="evidence" value="ECO:0000318"/>
    <property type="project" value="GO_Central"/>
</dbReference>